<organism evidence="1 2">
    <name type="scientific">Guyanagaster necrorhizus</name>
    <dbReference type="NCBI Taxonomy" id="856835"/>
    <lineage>
        <taxon>Eukaryota</taxon>
        <taxon>Fungi</taxon>
        <taxon>Dikarya</taxon>
        <taxon>Basidiomycota</taxon>
        <taxon>Agaricomycotina</taxon>
        <taxon>Agaricomycetes</taxon>
        <taxon>Agaricomycetidae</taxon>
        <taxon>Agaricales</taxon>
        <taxon>Marasmiineae</taxon>
        <taxon>Physalacriaceae</taxon>
        <taxon>Guyanagaster</taxon>
    </lineage>
</organism>
<dbReference type="OrthoDB" id="508139at2759"/>
<protein>
    <submittedName>
        <fullName evidence="1">Uncharacterized protein</fullName>
    </submittedName>
</protein>
<proteinExistence type="predicted"/>
<keyword evidence="2" id="KW-1185">Reference proteome</keyword>
<dbReference type="GeneID" id="66112701"/>
<reference evidence="1" key="1">
    <citation type="submission" date="2020-11" db="EMBL/GenBank/DDBJ databases">
        <title>Adaptations for nitrogen fixation in a non-lichenized fungal sporocarp promotes dispersal by wood-feeding termites.</title>
        <authorList>
            <consortium name="DOE Joint Genome Institute"/>
            <person name="Koch R.A."/>
            <person name="Yoon G."/>
            <person name="Arayal U."/>
            <person name="Lail K."/>
            <person name="Amirebrahimi M."/>
            <person name="Labutti K."/>
            <person name="Lipzen A."/>
            <person name="Riley R."/>
            <person name="Barry K."/>
            <person name="Henrissat B."/>
            <person name="Grigoriev I.V."/>
            <person name="Herr J.R."/>
            <person name="Aime M.C."/>
        </authorList>
    </citation>
    <scope>NUCLEOTIDE SEQUENCE</scope>
    <source>
        <strain evidence="1">MCA 3950</strain>
    </source>
</reference>
<dbReference type="RefSeq" id="XP_043041336.1">
    <property type="nucleotide sequence ID" value="XM_043190404.1"/>
</dbReference>
<dbReference type="Proteomes" id="UP000812287">
    <property type="component" value="Unassembled WGS sequence"/>
</dbReference>
<gene>
    <name evidence="1" type="ORF">BT62DRAFT_993416</name>
</gene>
<dbReference type="EMBL" id="MU250531">
    <property type="protein sequence ID" value="KAG7447836.1"/>
    <property type="molecule type" value="Genomic_DNA"/>
</dbReference>
<accession>A0A9P7VXW4</accession>
<dbReference type="AlphaFoldDB" id="A0A9P7VXW4"/>
<evidence type="ECO:0000313" key="1">
    <source>
        <dbReference type="EMBL" id="KAG7447836.1"/>
    </source>
</evidence>
<comment type="caution">
    <text evidence="1">The sequence shown here is derived from an EMBL/GenBank/DDBJ whole genome shotgun (WGS) entry which is preliminary data.</text>
</comment>
<name>A0A9P7VXW4_9AGAR</name>
<evidence type="ECO:0000313" key="2">
    <source>
        <dbReference type="Proteomes" id="UP000812287"/>
    </source>
</evidence>
<sequence length="560" mass="63701">MINLSELVVDLDVEPHLYYREVLQTLTMKVMYPGSPDTQIASLDGFIISRHRCGDNFHFFLDEENEELHWLSVVLFDKFGKVKPHIVSEGFRSGTRCWGTELSAGKIIYVHDVTVYQDRRQGIGSFVLQKLFESENVQNEDIVISWPVSSDVSKDIVVAFSRKNGFRRIGRTNFLGYSPNPNHPSRRLLPENDVESLEDRFLGRNPPLSPELQACGRDAIDEECRKKYPLHCAIVDQNTPEIAKVIQSFYDKDPASIHVPERRGFLPVFAAARASNIHALNKLIEIGVAEDLKNFDNIEGSTPLEDVLSLMKWSREKSELRTGMWAGNSEMDMKVVNILKTAMNLPTDSYVQFKFGCTCAQCSDGWLSPRMRFALRGTDKRLCLMIAEIDTYLLPPVQAAFCIKALPMDLGSFTRGEALDASDTMIGCGTLDYLPPALQRRMFKSYIGFTTVFKVIHKILRNDTQVPTLRDIKHDAALERDISFFKSEGGRVEYVLDALTTIAKKNSRLRDGTFYKTFGNDEDFLRLPECVNDDEFEMVRVMLGLDPSVGWGPYHSRWEC</sequence>